<gene>
    <name evidence="5" type="ORF">XYCOK13_41850</name>
</gene>
<dbReference type="CDD" id="cd06170">
    <property type="entry name" value="LuxR_C_like"/>
    <property type="match status" value="1"/>
</dbReference>
<comment type="caution">
    <text evidence="5">The sequence shown here is derived from an EMBL/GenBank/DDBJ whole genome shotgun (WGS) entry which is preliminary data.</text>
</comment>
<dbReference type="Pfam" id="PF17874">
    <property type="entry name" value="TPR_MalT"/>
    <property type="match status" value="1"/>
</dbReference>
<dbReference type="SUPFAM" id="SSF46894">
    <property type="entry name" value="C-terminal effector domain of the bipartite response regulators"/>
    <property type="match status" value="1"/>
</dbReference>
<evidence type="ECO:0000313" key="5">
    <source>
        <dbReference type="EMBL" id="GIQ71361.1"/>
    </source>
</evidence>
<proteinExistence type="predicted"/>
<dbReference type="EMBL" id="BOVK01000082">
    <property type="protein sequence ID" value="GIQ71361.1"/>
    <property type="molecule type" value="Genomic_DNA"/>
</dbReference>
<dbReference type="SUPFAM" id="SSF52540">
    <property type="entry name" value="P-loop containing nucleoside triphosphate hydrolases"/>
    <property type="match status" value="1"/>
</dbReference>
<dbReference type="SMART" id="SM00421">
    <property type="entry name" value="HTH_LUXR"/>
    <property type="match status" value="1"/>
</dbReference>
<evidence type="ECO:0000256" key="3">
    <source>
        <dbReference type="ARBA" id="ARBA00023163"/>
    </source>
</evidence>
<protein>
    <recommendedName>
        <fullName evidence="4">HTH luxR-type domain-containing protein</fullName>
    </recommendedName>
</protein>
<dbReference type="Pfam" id="PF25873">
    <property type="entry name" value="WHD_MalT"/>
    <property type="match status" value="1"/>
</dbReference>
<accession>A0A8J4M4X8</accession>
<dbReference type="Gene3D" id="1.10.10.10">
    <property type="entry name" value="Winged helix-like DNA-binding domain superfamily/Winged helix DNA-binding domain"/>
    <property type="match status" value="1"/>
</dbReference>
<sequence length="861" mass="98246">MDQTYTTILKTKVTPPDPKDAHIRRNRLLDLLTEGLKGRLTLVTAPAGFGKTTLLTQWVHAGQATCTWLSLDDMDNDIVRFWRYVAHALAPALPPFIRERVLELSQAMPSLSIYTFLDSFLNELFALSKGIVIILDDYHVIRDTHIHDSLAYFIDYLPPVVHMMISSRSELPFSAAKWTAHNEHVAIDIRKLQFTQDETEEFYTNKLDTSLSSEQVEQLRLRTEGWAVGLQLVTLSLRSEMNRDQYIQAFSGDNRNVSDFLFHEVITKLPAELYRFLLDTSVLPRMNASIADAAASRTDSQNMLETVKQLNLFLVPLDDRDIWFRYHHLFAQFLQSQFKKNEPEQWLAANRSASKSFAAHSFMDEAIHLALEAQDFELAQEYLEQHIPAVLRRGENETLLHWFRRFPAEAALAPELTLLYAFVLVLAGELPEADQLLEKVEETFSTMAETERRGQLQSGILFVRANLMFLNGDFKKWLAFVDGLLDKILPENALFYNHNYNLTEPLMRRTPLGLRGRLSADAEMIGLLFTGNLESHGWAHSLISLYVKQTMLEGYYEWNRLDCCREMVTAVEKALAQQHIPGLAIPLAITQARLHLVNNCPQLAHDRIQDEMRTVPDAHWLRLLRAFQMRVYLLEGRTAQAKKIAARLGLSAKDKPTFDQEYMYISYVRLLGKQHKENEALRLLELMKPQAEREQLISSIVEISVLQALLEAQRGQRDAALLPIHEALKLGEQNGYVRSFVDEGPAMHTLLTHYLKTRTEDTQRLPVSDVTEEYVRKLIGSFPADSEPPTGRPAALVESLSQSEHSMLRLLNQGATNKQIAQELALSAGTVRVYLSRMYGKLGVSSRTQALLVARDLQLLE</sequence>
<dbReference type="AlphaFoldDB" id="A0A8J4M4X8"/>
<dbReference type="Gene3D" id="1.25.40.10">
    <property type="entry name" value="Tetratricopeptide repeat domain"/>
    <property type="match status" value="1"/>
</dbReference>
<dbReference type="InterPro" id="IPR027417">
    <property type="entry name" value="P-loop_NTPase"/>
</dbReference>
<dbReference type="GO" id="GO:0006355">
    <property type="term" value="P:regulation of DNA-templated transcription"/>
    <property type="evidence" value="ECO:0007669"/>
    <property type="project" value="InterPro"/>
</dbReference>
<dbReference type="SUPFAM" id="SSF48452">
    <property type="entry name" value="TPR-like"/>
    <property type="match status" value="1"/>
</dbReference>
<dbReference type="InterPro" id="IPR041617">
    <property type="entry name" value="TPR_MalT"/>
</dbReference>
<dbReference type="RefSeq" id="WP_213414155.1">
    <property type="nucleotide sequence ID" value="NZ_BOVK01000082.1"/>
</dbReference>
<dbReference type="InterPro" id="IPR036388">
    <property type="entry name" value="WH-like_DNA-bd_sf"/>
</dbReference>
<keyword evidence="1" id="KW-0805">Transcription regulation</keyword>
<keyword evidence="2" id="KW-0238">DNA-binding</keyword>
<dbReference type="PRINTS" id="PR00038">
    <property type="entry name" value="HTHLUXR"/>
</dbReference>
<dbReference type="InterPro" id="IPR059106">
    <property type="entry name" value="WHD_MalT"/>
</dbReference>
<evidence type="ECO:0000256" key="2">
    <source>
        <dbReference type="ARBA" id="ARBA00023125"/>
    </source>
</evidence>
<evidence type="ECO:0000313" key="6">
    <source>
        <dbReference type="Proteomes" id="UP000677918"/>
    </source>
</evidence>
<dbReference type="PROSITE" id="PS00622">
    <property type="entry name" value="HTH_LUXR_1"/>
    <property type="match status" value="1"/>
</dbReference>
<keyword evidence="3" id="KW-0804">Transcription</keyword>
<evidence type="ECO:0000259" key="4">
    <source>
        <dbReference type="PROSITE" id="PS50043"/>
    </source>
</evidence>
<dbReference type="Gene3D" id="3.40.50.300">
    <property type="entry name" value="P-loop containing nucleotide triphosphate hydrolases"/>
    <property type="match status" value="1"/>
</dbReference>
<dbReference type="Proteomes" id="UP000677918">
    <property type="component" value="Unassembled WGS sequence"/>
</dbReference>
<dbReference type="PANTHER" id="PTHR44688">
    <property type="entry name" value="DNA-BINDING TRANSCRIPTIONAL ACTIVATOR DEVR_DOSR"/>
    <property type="match status" value="1"/>
</dbReference>
<evidence type="ECO:0000256" key="1">
    <source>
        <dbReference type="ARBA" id="ARBA00023015"/>
    </source>
</evidence>
<feature type="domain" description="HTH luxR-type" evidence="4">
    <location>
        <begin position="793"/>
        <end position="858"/>
    </location>
</feature>
<organism evidence="5 6">
    <name type="scientific">Xylanibacillus composti</name>
    <dbReference type="NCBI Taxonomy" id="1572762"/>
    <lineage>
        <taxon>Bacteria</taxon>
        <taxon>Bacillati</taxon>
        <taxon>Bacillota</taxon>
        <taxon>Bacilli</taxon>
        <taxon>Bacillales</taxon>
        <taxon>Paenibacillaceae</taxon>
        <taxon>Xylanibacillus</taxon>
    </lineage>
</organism>
<dbReference type="InterPro" id="IPR000792">
    <property type="entry name" value="Tscrpt_reg_LuxR_C"/>
</dbReference>
<dbReference type="Pfam" id="PF00196">
    <property type="entry name" value="GerE"/>
    <property type="match status" value="1"/>
</dbReference>
<dbReference type="GO" id="GO:0003677">
    <property type="term" value="F:DNA binding"/>
    <property type="evidence" value="ECO:0007669"/>
    <property type="project" value="UniProtKB-KW"/>
</dbReference>
<dbReference type="PROSITE" id="PS50043">
    <property type="entry name" value="HTH_LUXR_2"/>
    <property type="match status" value="1"/>
</dbReference>
<reference evidence="5" key="1">
    <citation type="submission" date="2021-04" db="EMBL/GenBank/DDBJ databases">
        <title>Draft genome sequence of Xylanibacillus composti strain K13.</title>
        <authorList>
            <person name="Uke A."/>
            <person name="Chhe C."/>
            <person name="Baramee S."/>
            <person name="Kosugi A."/>
        </authorList>
    </citation>
    <scope>NUCLEOTIDE SEQUENCE</scope>
    <source>
        <strain evidence="5">K13</strain>
    </source>
</reference>
<dbReference type="InterPro" id="IPR016032">
    <property type="entry name" value="Sig_transdc_resp-reg_C-effctor"/>
</dbReference>
<keyword evidence="6" id="KW-1185">Reference proteome</keyword>
<dbReference type="InterPro" id="IPR011990">
    <property type="entry name" value="TPR-like_helical_dom_sf"/>
</dbReference>
<dbReference type="PANTHER" id="PTHR44688:SF16">
    <property type="entry name" value="DNA-BINDING TRANSCRIPTIONAL ACTIVATOR DEVR_DOSR"/>
    <property type="match status" value="1"/>
</dbReference>
<name>A0A8J4M4X8_9BACL</name>